<sequence length="162" mass="17697">MEELTIATRCGPPVVMQASVHIAKRSTNIGHACSHSLHLVTHTHTPMRNCCCLIVVLPSLSEGRRIFFGRAPVLIAELVCRLPRGSAAPSAPSGCPWLLCVSCVPDFTPVYVLASLFSLCVSLHLSLLVTMKSREQYKCPADLPETFSAESLIFRDLCFLSE</sequence>
<feature type="transmembrane region" description="Helical" evidence="1">
    <location>
        <begin position="110"/>
        <end position="129"/>
    </location>
</feature>
<protein>
    <submittedName>
        <fullName evidence="2">Uncharacterized protein</fullName>
    </submittedName>
</protein>
<keyword evidence="3" id="KW-1185">Reference proteome</keyword>
<proteinExistence type="predicted"/>
<dbReference type="Proteomes" id="UP000246740">
    <property type="component" value="Unassembled WGS sequence"/>
</dbReference>
<name>A0A317XHT9_9BASI</name>
<keyword evidence="1" id="KW-0472">Membrane</keyword>
<keyword evidence="1" id="KW-1133">Transmembrane helix</keyword>
<dbReference type="EMBL" id="KZ819202">
    <property type="protein sequence ID" value="PWY97833.1"/>
    <property type="molecule type" value="Genomic_DNA"/>
</dbReference>
<organism evidence="2 3">
    <name type="scientific">Testicularia cyperi</name>
    <dbReference type="NCBI Taxonomy" id="1882483"/>
    <lineage>
        <taxon>Eukaryota</taxon>
        <taxon>Fungi</taxon>
        <taxon>Dikarya</taxon>
        <taxon>Basidiomycota</taxon>
        <taxon>Ustilaginomycotina</taxon>
        <taxon>Ustilaginomycetes</taxon>
        <taxon>Ustilaginales</taxon>
        <taxon>Anthracoideaceae</taxon>
        <taxon>Testicularia</taxon>
    </lineage>
</organism>
<reference evidence="2 3" key="1">
    <citation type="journal article" date="2018" name="Mol. Biol. Evol.">
        <title>Broad Genomic Sampling Reveals a Smut Pathogenic Ancestry of the Fungal Clade Ustilaginomycotina.</title>
        <authorList>
            <person name="Kijpornyongpan T."/>
            <person name="Mondo S.J."/>
            <person name="Barry K."/>
            <person name="Sandor L."/>
            <person name="Lee J."/>
            <person name="Lipzen A."/>
            <person name="Pangilinan J."/>
            <person name="LaButti K."/>
            <person name="Hainaut M."/>
            <person name="Henrissat B."/>
            <person name="Grigoriev I.V."/>
            <person name="Spatafora J.W."/>
            <person name="Aime M.C."/>
        </authorList>
    </citation>
    <scope>NUCLEOTIDE SEQUENCE [LARGE SCALE GENOMIC DNA]</scope>
    <source>
        <strain evidence="2 3">MCA 3645</strain>
    </source>
</reference>
<dbReference type="InParanoid" id="A0A317XHT9"/>
<evidence type="ECO:0000313" key="2">
    <source>
        <dbReference type="EMBL" id="PWY97833.1"/>
    </source>
</evidence>
<accession>A0A317XHT9</accession>
<dbReference type="AlphaFoldDB" id="A0A317XHT9"/>
<keyword evidence="1" id="KW-0812">Transmembrane</keyword>
<gene>
    <name evidence="2" type="ORF">BCV70DRAFT_46443</name>
</gene>
<evidence type="ECO:0000313" key="3">
    <source>
        <dbReference type="Proteomes" id="UP000246740"/>
    </source>
</evidence>
<evidence type="ECO:0000256" key="1">
    <source>
        <dbReference type="SAM" id="Phobius"/>
    </source>
</evidence>